<evidence type="ECO:0000313" key="9">
    <source>
        <dbReference type="EMBL" id="NMA44602.1"/>
    </source>
</evidence>
<reference evidence="9 10" key="1">
    <citation type="journal article" date="2020" name="Biotechnol. Biofuels">
        <title>New insights from the biogas microbiome by comprehensive genome-resolved metagenomics of nearly 1600 species originating from multiple anaerobic digesters.</title>
        <authorList>
            <person name="Campanaro S."/>
            <person name="Treu L."/>
            <person name="Rodriguez-R L.M."/>
            <person name="Kovalovszki A."/>
            <person name="Ziels R.M."/>
            <person name="Maus I."/>
            <person name="Zhu X."/>
            <person name="Kougias P.G."/>
            <person name="Basile A."/>
            <person name="Luo G."/>
            <person name="Schluter A."/>
            <person name="Konstantinidis K.T."/>
            <person name="Angelidaki I."/>
        </authorList>
    </citation>
    <scope>NUCLEOTIDE SEQUENCE [LARGE SCALE GENOMIC DNA]</scope>
    <source>
        <strain evidence="9">AS22ysBPME_79</strain>
    </source>
</reference>
<dbReference type="GO" id="GO:0005737">
    <property type="term" value="C:cytoplasm"/>
    <property type="evidence" value="ECO:0007669"/>
    <property type="project" value="TreeGrafter"/>
</dbReference>
<dbReference type="SUPFAM" id="SSF56235">
    <property type="entry name" value="N-terminal nucleophile aminohydrolases (Ntn hydrolases)"/>
    <property type="match status" value="1"/>
</dbReference>
<protein>
    <recommendedName>
        <fullName evidence="2">proteasome endopeptidase complex</fullName>
        <ecNumber evidence="2">3.4.25.1</ecNumber>
    </recommendedName>
</protein>
<evidence type="ECO:0000256" key="6">
    <source>
        <dbReference type="ARBA" id="ARBA00022801"/>
    </source>
</evidence>
<sequence length="247" mass="26936">MSYYNEVEGLPISLISERVQFKTPNGPVNTTAMAEEKKTGTTTVGIIGKDFIVLAADQQATMGHMAADDDAQKIYNITDKVSLTISGAVGDSLAIIRFLRAQANLYEIERETKITPKAVTTLLSNVLNGNRYYPFIFAPIIGGINSKPELYELTPYGCISPKTKYAVTGSGTTFAITTLDTEFKPNMKEEEATTLAIKAIIASKNRDIYSGGKSISMIIIDSKGTRIVPSTKIEEIMSKVKSNFVKK</sequence>
<comment type="catalytic activity">
    <reaction evidence="1">
        <text>Cleavage of peptide bonds with very broad specificity.</text>
        <dbReference type="EC" id="3.4.25.1"/>
    </reaction>
</comment>
<evidence type="ECO:0000313" key="10">
    <source>
        <dbReference type="Proteomes" id="UP000526302"/>
    </source>
</evidence>
<dbReference type="InterPro" id="IPR016050">
    <property type="entry name" value="Proteasome_bsu_CS"/>
</dbReference>
<dbReference type="Pfam" id="PF00227">
    <property type="entry name" value="Proteasome"/>
    <property type="match status" value="1"/>
</dbReference>
<dbReference type="GO" id="GO:0019774">
    <property type="term" value="C:proteasome core complex, beta-subunit complex"/>
    <property type="evidence" value="ECO:0007669"/>
    <property type="project" value="UniProtKB-ARBA"/>
</dbReference>
<evidence type="ECO:0000256" key="1">
    <source>
        <dbReference type="ARBA" id="ARBA00001198"/>
    </source>
</evidence>
<keyword evidence="4" id="KW-0645">Protease</keyword>
<dbReference type="GO" id="GO:0051603">
    <property type="term" value="P:proteolysis involved in protein catabolic process"/>
    <property type="evidence" value="ECO:0007669"/>
    <property type="project" value="InterPro"/>
</dbReference>
<evidence type="ECO:0000256" key="7">
    <source>
        <dbReference type="ARBA" id="ARBA00022942"/>
    </source>
</evidence>
<organism evidence="9 10">
    <name type="scientific">Candidatus Iainarchaeum sp</name>
    <dbReference type="NCBI Taxonomy" id="3101447"/>
    <lineage>
        <taxon>Archaea</taxon>
        <taxon>Candidatus Iainarchaeota</taxon>
        <taxon>Candidatus Iainarchaeia</taxon>
        <taxon>Candidatus Iainarchaeales</taxon>
        <taxon>Candidatus Iainarchaeaceae</taxon>
        <taxon>Candidatus Iainarchaeum</taxon>
    </lineage>
</organism>
<dbReference type="PANTHER" id="PTHR32194:SF0">
    <property type="entry name" value="ATP-DEPENDENT PROTEASE SUBUNIT HSLV"/>
    <property type="match status" value="1"/>
</dbReference>
<dbReference type="Proteomes" id="UP000526302">
    <property type="component" value="Unassembled WGS sequence"/>
</dbReference>
<dbReference type="PRINTS" id="PR00141">
    <property type="entry name" value="PROTEASOME"/>
</dbReference>
<dbReference type="GO" id="GO:0004298">
    <property type="term" value="F:threonine-type endopeptidase activity"/>
    <property type="evidence" value="ECO:0007669"/>
    <property type="project" value="UniProtKB-KW"/>
</dbReference>
<dbReference type="AlphaFoldDB" id="A0A7K4BZH9"/>
<feature type="active site" description="Nucleophile" evidence="8">
    <location>
        <position position="41"/>
    </location>
</feature>
<keyword evidence="5" id="KW-0888">Threonine protease</keyword>
<dbReference type="PROSITE" id="PS00854">
    <property type="entry name" value="PROTEASOME_BETA_1"/>
    <property type="match status" value="1"/>
</dbReference>
<dbReference type="InterPro" id="IPR001353">
    <property type="entry name" value="Proteasome_sua/b"/>
</dbReference>
<evidence type="ECO:0000256" key="4">
    <source>
        <dbReference type="ARBA" id="ARBA00022670"/>
    </source>
</evidence>
<dbReference type="PROSITE" id="PS51476">
    <property type="entry name" value="PROTEASOME_BETA_2"/>
    <property type="match status" value="1"/>
</dbReference>
<proteinExistence type="predicted"/>
<dbReference type="PANTHER" id="PTHR32194">
    <property type="entry name" value="METALLOPROTEASE TLDD"/>
    <property type="match status" value="1"/>
</dbReference>
<dbReference type="InterPro" id="IPR000243">
    <property type="entry name" value="Pept_T1A_subB"/>
</dbReference>
<dbReference type="EC" id="3.4.25.1" evidence="2"/>
<keyword evidence="7 9" id="KW-0647">Proteasome</keyword>
<gene>
    <name evidence="9" type="ORF">GX950_02215</name>
</gene>
<keyword evidence="3" id="KW-0963">Cytoplasm</keyword>
<comment type="caution">
    <text evidence="9">The sequence shown here is derived from an EMBL/GenBank/DDBJ whole genome shotgun (WGS) entry which is preliminary data.</text>
</comment>
<evidence type="ECO:0000256" key="3">
    <source>
        <dbReference type="ARBA" id="ARBA00022490"/>
    </source>
</evidence>
<evidence type="ECO:0000256" key="5">
    <source>
        <dbReference type="ARBA" id="ARBA00022698"/>
    </source>
</evidence>
<name>A0A7K4BZH9_9ARCH</name>
<dbReference type="Gene3D" id="3.60.20.10">
    <property type="entry name" value="Glutamine Phosphoribosylpyrophosphate, subunit 1, domain 1"/>
    <property type="match status" value="1"/>
</dbReference>
<dbReference type="InterPro" id="IPR023333">
    <property type="entry name" value="Proteasome_suB-type"/>
</dbReference>
<keyword evidence="6" id="KW-0378">Hydrolase</keyword>
<dbReference type="InterPro" id="IPR029055">
    <property type="entry name" value="Ntn_hydrolases_N"/>
</dbReference>
<accession>A0A7K4BZH9</accession>
<evidence type="ECO:0000256" key="8">
    <source>
        <dbReference type="PIRSR" id="PIRSR600243-1"/>
    </source>
</evidence>
<evidence type="ECO:0000256" key="2">
    <source>
        <dbReference type="ARBA" id="ARBA00012039"/>
    </source>
</evidence>
<dbReference type="EMBL" id="JAAZKV010000018">
    <property type="protein sequence ID" value="NMA44602.1"/>
    <property type="molecule type" value="Genomic_DNA"/>
</dbReference>